<dbReference type="EMBL" id="LSMT01000438">
    <property type="protein sequence ID" value="PFX17968.1"/>
    <property type="molecule type" value="Genomic_DNA"/>
</dbReference>
<feature type="transmembrane region" description="Helical" evidence="5">
    <location>
        <begin position="432"/>
        <end position="454"/>
    </location>
</feature>
<sequence>MDLVAASWCKQFNVISFLLLLQSATTLSLSCPAKCECTNFRDASFVECYNVSTLKTIPSGIPANARTLVFQHTQISKIQQNAFQGLPHVIEIEIQFNPLTTIERNAFQGLTKLNELVLKGNNINLLYRDSFRGIPQIRKIFLSKNNLQTLPEGLFDNTTNLELLELQNNQLSEFPLELLKNLTNLSILLLDNNLFTTIPYEAKEVLDKIAQKQHSTIGLSRNPLMCTQELKWLQTWIKLHPSVVEVDKVMCQTPFGNWSKVVTFNFSLLETNLWPTPGKINEHMTSPTPSLQTTYTSAFIELPVTSSAASLASAVVTSSIPSSPTSSPSLTTSSVTSSGKSNTITPTSSSTSNSASSTAVVTSPPETTETPNTSKKTDDVTTIFTTLESTEKSIPPETSDTVTAGSKVDVSTTSIEKESASKGKYLSRNQQVILSASLVSVCLIATVALAMYFFRKKVILRQKTINARLPGMMYDRVNTVSVVE</sequence>
<dbReference type="SUPFAM" id="SSF52058">
    <property type="entry name" value="L domain-like"/>
    <property type="match status" value="1"/>
</dbReference>
<keyword evidence="5" id="KW-1133">Transmembrane helix</keyword>
<keyword evidence="5" id="KW-0812">Transmembrane</keyword>
<evidence type="ECO:0000256" key="4">
    <source>
        <dbReference type="SAM" id="MobiDB-lite"/>
    </source>
</evidence>
<evidence type="ECO:0000313" key="8">
    <source>
        <dbReference type="Proteomes" id="UP000225706"/>
    </source>
</evidence>
<keyword evidence="3" id="KW-0677">Repeat</keyword>
<protein>
    <submittedName>
        <fullName evidence="7">Slit-like 3 protein</fullName>
    </submittedName>
</protein>
<dbReference type="InterPro" id="IPR001611">
    <property type="entry name" value="Leu-rich_rpt"/>
</dbReference>
<dbReference type="OrthoDB" id="676979at2759"/>
<dbReference type="InterPro" id="IPR003591">
    <property type="entry name" value="Leu-rich_rpt_typical-subtyp"/>
</dbReference>
<dbReference type="AlphaFoldDB" id="A0A2B4RNQ8"/>
<dbReference type="PANTHER" id="PTHR24369:SF210">
    <property type="entry name" value="CHAOPTIN-RELATED"/>
    <property type="match status" value="1"/>
</dbReference>
<accession>A0A2B4RNQ8</accession>
<evidence type="ECO:0000256" key="3">
    <source>
        <dbReference type="ARBA" id="ARBA00022737"/>
    </source>
</evidence>
<comment type="caution">
    <text evidence="7">The sequence shown here is derived from an EMBL/GenBank/DDBJ whole genome shotgun (WGS) entry which is preliminary data.</text>
</comment>
<dbReference type="GO" id="GO:0005886">
    <property type="term" value="C:plasma membrane"/>
    <property type="evidence" value="ECO:0007669"/>
    <property type="project" value="TreeGrafter"/>
</dbReference>
<dbReference type="InterPro" id="IPR050541">
    <property type="entry name" value="LRR_TM_domain-containing"/>
</dbReference>
<gene>
    <name evidence="7" type="primary">SLIT3</name>
    <name evidence="7" type="ORF">AWC38_SpisGene17681</name>
</gene>
<evidence type="ECO:0000313" key="7">
    <source>
        <dbReference type="EMBL" id="PFX17968.1"/>
    </source>
</evidence>
<dbReference type="PROSITE" id="PS51450">
    <property type="entry name" value="LRR"/>
    <property type="match status" value="1"/>
</dbReference>
<keyword evidence="2 6" id="KW-0732">Signal</keyword>
<evidence type="ECO:0000256" key="1">
    <source>
        <dbReference type="ARBA" id="ARBA00022614"/>
    </source>
</evidence>
<dbReference type="Pfam" id="PF13855">
    <property type="entry name" value="LRR_8"/>
    <property type="match status" value="1"/>
</dbReference>
<dbReference type="PANTHER" id="PTHR24369">
    <property type="entry name" value="ANTIGEN BSP, PUTATIVE-RELATED"/>
    <property type="match status" value="1"/>
</dbReference>
<feature type="chain" id="PRO_5013129380" evidence="6">
    <location>
        <begin position="29"/>
        <end position="484"/>
    </location>
</feature>
<feature type="signal peptide" evidence="6">
    <location>
        <begin position="1"/>
        <end position="28"/>
    </location>
</feature>
<proteinExistence type="predicted"/>
<dbReference type="SMART" id="SM00369">
    <property type="entry name" value="LRR_TYP"/>
    <property type="match status" value="5"/>
</dbReference>
<evidence type="ECO:0000256" key="2">
    <source>
        <dbReference type="ARBA" id="ARBA00022729"/>
    </source>
</evidence>
<name>A0A2B4RNQ8_STYPI</name>
<evidence type="ECO:0000256" key="5">
    <source>
        <dbReference type="SAM" id="Phobius"/>
    </source>
</evidence>
<dbReference type="STRING" id="50429.A0A2B4RNQ8"/>
<dbReference type="Gene3D" id="3.80.10.10">
    <property type="entry name" value="Ribonuclease Inhibitor"/>
    <property type="match status" value="2"/>
</dbReference>
<organism evidence="7 8">
    <name type="scientific">Stylophora pistillata</name>
    <name type="common">Smooth cauliflower coral</name>
    <dbReference type="NCBI Taxonomy" id="50429"/>
    <lineage>
        <taxon>Eukaryota</taxon>
        <taxon>Metazoa</taxon>
        <taxon>Cnidaria</taxon>
        <taxon>Anthozoa</taxon>
        <taxon>Hexacorallia</taxon>
        <taxon>Scleractinia</taxon>
        <taxon>Astrocoeniina</taxon>
        <taxon>Pocilloporidae</taxon>
        <taxon>Stylophora</taxon>
    </lineage>
</organism>
<keyword evidence="8" id="KW-1185">Reference proteome</keyword>
<feature type="compositionally biased region" description="Low complexity" evidence="4">
    <location>
        <begin position="318"/>
        <end position="374"/>
    </location>
</feature>
<evidence type="ECO:0000256" key="6">
    <source>
        <dbReference type="SAM" id="SignalP"/>
    </source>
</evidence>
<feature type="compositionally biased region" description="Polar residues" evidence="4">
    <location>
        <begin position="396"/>
        <end position="406"/>
    </location>
</feature>
<dbReference type="InterPro" id="IPR032675">
    <property type="entry name" value="LRR_dom_sf"/>
</dbReference>
<reference evidence="8" key="1">
    <citation type="journal article" date="2017" name="bioRxiv">
        <title>Comparative analysis of the genomes of Stylophora pistillata and Acropora digitifera provides evidence for extensive differences between species of corals.</title>
        <authorList>
            <person name="Voolstra C.R."/>
            <person name="Li Y."/>
            <person name="Liew Y.J."/>
            <person name="Baumgarten S."/>
            <person name="Zoccola D."/>
            <person name="Flot J.-F."/>
            <person name="Tambutte S."/>
            <person name="Allemand D."/>
            <person name="Aranda M."/>
        </authorList>
    </citation>
    <scope>NUCLEOTIDE SEQUENCE [LARGE SCALE GENOMIC DNA]</scope>
</reference>
<keyword evidence="5" id="KW-0472">Membrane</keyword>
<dbReference type="Proteomes" id="UP000225706">
    <property type="component" value="Unassembled WGS sequence"/>
</dbReference>
<feature type="region of interest" description="Disordered" evidence="4">
    <location>
        <begin position="318"/>
        <end position="406"/>
    </location>
</feature>
<keyword evidence="1" id="KW-0433">Leucine-rich repeat</keyword>